<accession>A0A3E2UQH1</accession>
<protein>
    <recommendedName>
        <fullName evidence="1">Cytochrome oxidase subunit II copper A binding domain-containing protein</fullName>
    </recommendedName>
</protein>
<dbReference type="InterPro" id="IPR002429">
    <property type="entry name" value="CcO_II-like_C"/>
</dbReference>
<name>A0A3E2UQH1_9FIRM</name>
<dbReference type="Pfam" id="PF00116">
    <property type="entry name" value="COX2"/>
    <property type="match status" value="1"/>
</dbReference>
<organism evidence="3 5">
    <name type="scientific">Faecalibacterium prausnitzii</name>
    <dbReference type="NCBI Taxonomy" id="853"/>
    <lineage>
        <taxon>Bacteria</taxon>
        <taxon>Bacillati</taxon>
        <taxon>Bacillota</taxon>
        <taxon>Clostridia</taxon>
        <taxon>Eubacteriales</taxon>
        <taxon>Oscillospiraceae</taxon>
        <taxon>Faecalibacterium</taxon>
    </lineage>
</organism>
<proteinExistence type="predicted"/>
<dbReference type="GO" id="GO:0005507">
    <property type="term" value="F:copper ion binding"/>
    <property type="evidence" value="ECO:0007669"/>
    <property type="project" value="InterPro"/>
</dbReference>
<dbReference type="AlphaFoldDB" id="A0A3E2UQH1"/>
<dbReference type="RefSeq" id="WP_117526576.1">
    <property type="nucleotide sequence ID" value="NZ_JAQCXC010000001.1"/>
</dbReference>
<dbReference type="GeneID" id="97128084"/>
<reference evidence="4 5" key="1">
    <citation type="submission" date="2018-08" db="EMBL/GenBank/DDBJ databases">
        <title>A genome reference for cultivated species of the human gut microbiota.</title>
        <authorList>
            <person name="Zou Y."/>
            <person name="Xue W."/>
            <person name="Luo G."/>
        </authorList>
    </citation>
    <scope>NUCLEOTIDE SEQUENCE [LARGE SCALE GENOMIC DNA]</scope>
    <source>
        <strain evidence="3 5">AF29-11BH</strain>
        <strain evidence="2 4">AF31-14AC</strain>
    </source>
</reference>
<evidence type="ECO:0000313" key="5">
    <source>
        <dbReference type="Proteomes" id="UP000260783"/>
    </source>
</evidence>
<comment type="caution">
    <text evidence="3">The sequence shown here is derived from an EMBL/GenBank/DDBJ whole genome shotgun (WGS) entry which is preliminary data.</text>
</comment>
<sequence length="86" mass="9628">MRENQSAARDAECRTGYFCTLSYGKGSCIDNVRDSQQNAAVLLYGYTKAPGTNRKGLYCGQCSEICGVRHKSRNQFFTVRRSSEIC</sequence>
<dbReference type="EMBL" id="QVES01000003">
    <property type="protein sequence ID" value="RGB88492.1"/>
    <property type="molecule type" value="Genomic_DNA"/>
</dbReference>
<dbReference type="Proteomes" id="UP000260782">
    <property type="component" value="Unassembled WGS sequence"/>
</dbReference>
<dbReference type="EMBL" id="QVEW01000005">
    <property type="protein sequence ID" value="RGB98860.1"/>
    <property type="molecule type" value="Genomic_DNA"/>
</dbReference>
<gene>
    <name evidence="3" type="ORF">DWZ04_05740</name>
    <name evidence="2" type="ORF">DWZ25_04715</name>
</gene>
<dbReference type="Proteomes" id="UP000260783">
    <property type="component" value="Unassembled WGS sequence"/>
</dbReference>
<evidence type="ECO:0000259" key="1">
    <source>
        <dbReference type="Pfam" id="PF00116"/>
    </source>
</evidence>
<feature type="domain" description="Cytochrome oxidase subunit II copper A binding" evidence="1">
    <location>
        <begin position="52"/>
        <end position="72"/>
    </location>
</feature>
<dbReference type="GO" id="GO:0016020">
    <property type="term" value="C:membrane"/>
    <property type="evidence" value="ECO:0007669"/>
    <property type="project" value="InterPro"/>
</dbReference>
<dbReference type="GO" id="GO:0004129">
    <property type="term" value="F:cytochrome-c oxidase activity"/>
    <property type="evidence" value="ECO:0007669"/>
    <property type="project" value="InterPro"/>
</dbReference>
<evidence type="ECO:0000313" key="4">
    <source>
        <dbReference type="Proteomes" id="UP000260782"/>
    </source>
</evidence>
<evidence type="ECO:0000313" key="3">
    <source>
        <dbReference type="EMBL" id="RGB98860.1"/>
    </source>
</evidence>
<evidence type="ECO:0000313" key="2">
    <source>
        <dbReference type="EMBL" id="RGB88492.1"/>
    </source>
</evidence>